<organism evidence="1 2">
    <name type="scientific">Streptomyces gossypii</name>
    <dbReference type="NCBI Taxonomy" id="2883101"/>
    <lineage>
        <taxon>Bacteria</taxon>
        <taxon>Bacillati</taxon>
        <taxon>Actinomycetota</taxon>
        <taxon>Actinomycetes</taxon>
        <taxon>Kitasatosporales</taxon>
        <taxon>Streptomycetaceae</taxon>
        <taxon>Streptomyces</taxon>
    </lineage>
</organism>
<keyword evidence="2" id="KW-1185">Reference proteome</keyword>
<dbReference type="Pfam" id="PF10941">
    <property type="entry name" value="DUF2620"/>
    <property type="match status" value="1"/>
</dbReference>
<sequence>MTKILTGGVAKTEVADTLGAQGLTALQVTVSNDMDAAMQLRSGQADYYLGTCHTGAGASLGVLVGLLGSGACHTFGRSIPTEAQVTALLDQGKKAFGFGMDQLADTAPVIARAIAARAA</sequence>
<gene>
    <name evidence="1" type="ORF">LHJ74_10390</name>
</gene>
<dbReference type="RefSeq" id="WP_260217617.1">
    <property type="nucleotide sequence ID" value="NZ_JAJAGO010000004.1"/>
</dbReference>
<evidence type="ECO:0000313" key="1">
    <source>
        <dbReference type="EMBL" id="MCT2590313.1"/>
    </source>
</evidence>
<dbReference type="Proteomes" id="UP001156389">
    <property type="component" value="Unassembled WGS sequence"/>
</dbReference>
<proteinExistence type="predicted"/>
<evidence type="ECO:0000313" key="2">
    <source>
        <dbReference type="Proteomes" id="UP001156389"/>
    </source>
</evidence>
<protein>
    <submittedName>
        <fullName evidence="1">DUF2620 domain-containing protein</fullName>
    </submittedName>
</protein>
<dbReference type="InterPro" id="IPR021238">
    <property type="entry name" value="DUF2620"/>
</dbReference>
<comment type="caution">
    <text evidence="1">The sequence shown here is derived from an EMBL/GenBank/DDBJ whole genome shotgun (WGS) entry which is preliminary data.</text>
</comment>
<dbReference type="EMBL" id="JAJAGO010000004">
    <property type="protein sequence ID" value="MCT2590313.1"/>
    <property type="molecule type" value="Genomic_DNA"/>
</dbReference>
<name>A0ABT2JRI0_9ACTN</name>
<accession>A0ABT2JRI0</accession>
<reference evidence="1 2" key="1">
    <citation type="submission" date="2021-10" db="EMBL/GenBank/DDBJ databases">
        <title>Streptomyces gossypii sp. nov., isolated from soil collected from cotton field.</title>
        <authorList>
            <person name="Ge X."/>
            <person name="Chen X."/>
            <person name="Liu W."/>
        </authorList>
    </citation>
    <scope>NUCLEOTIDE SEQUENCE [LARGE SCALE GENOMIC DNA]</scope>
    <source>
        <strain evidence="1 2">N2-109</strain>
    </source>
</reference>